<comment type="caution">
    <text evidence="2">The sequence shown here is derived from an EMBL/GenBank/DDBJ whole genome shotgun (WGS) entry which is preliminary data.</text>
</comment>
<dbReference type="EMBL" id="VJND01000001">
    <property type="protein sequence ID" value="TSE27350.1"/>
    <property type="molecule type" value="Genomic_DNA"/>
</dbReference>
<name>A0A554WUU0_9BURK</name>
<feature type="region of interest" description="Disordered" evidence="1">
    <location>
        <begin position="1"/>
        <end position="25"/>
    </location>
</feature>
<reference evidence="2 3" key="1">
    <citation type="submission" date="2019-07" db="EMBL/GenBank/DDBJ databases">
        <title>Tepidimonas sediminis YIM 72259 draft genome.</title>
        <authorList>
            <person name="Da Costa M.S."/>
            <person name="Froufe H.J.C."/>
            <person name="Egas C."/>
            <person name="Albuquerque L."/>
        </authorList>
    </citation>
    <scope>NUCLEOTIDE SEQUENCE [LARGE SCALE GENOMIC DNA]</scope>
    <source>
        <strain evidence="2 3">YIM 72259</strain>
    </source>
</reference>
<keyword evidence="3" id="KW-1185">Reference proteome</keyword>
<dbReference type="AlphaFoldDB" id="A0A554WUU0"/>
<protein>
    <submittedName>
        <fullName evidence="2">Uncharacterized protein</fullName>
    </submittedName>
</protein>
<evidence type="ECO:0000256" key="1">
    <source>
        <dbReference type="SAM" id="MobiDB-lite"/>
    </source>
</evidence>
<organism evidence="2 3">
    <name type="scientific">Tepidimonas sediminis</name>
    <dbReference type="NCBI Taxonomy" id="2588941"/>
    <lineage>
        <taxon>Bacteria</taxon>
        <taxon>Pseudomonadati</taxon>
        <taxon>Pseudomonadota</taxon>
        <taxon>Betaproteobacteria</taxon>
        <taxon>Burkholderiales</taxon>
        <taxon>Tepidimonas</taxon>
    </lineage>
</organism>
<evidence type="ECO:0000313" key="2">
    <source>
        <dbReference type="EMBL" id="TSE27350.1"/>
    </source>
</evidence>
<proteinExistence type="predicted"/>
<dbReference type="RefSeq" id="WP_143892677.1">
    <property type="nucleotide sequence ID" value="NZ_VJND01000001.1"/>
</dbReference>
<feature type="compositionally biased region" description="Polar residues" evidence="1">
    <location>
        <begin position="1"/>
        <end position="11"/>
    </location>
</feature>
<gene>
    <name evidence="2" type="ORF">Tsedi_00183</name>
</gene>
<dbReference type="OrthoDB" id="8529094at2"/>
<evidence type="ECO:0000313" key="3">
    <source>
        <dbReference type="Proteomes" id="UP000320225"/>
    </source>
</evidence>
<accession>A0A554WUU0</accession>
<sequence>MSHSGFQNSFIAVTRNPRKSREAPSRTAILAREHRDIYAVVDGDGCIVTVGHRFRRVLRDRSLANVRPRGWRRSASRQAAPYCYTTKDSFSVL</sequence>
<dbReference type="Proteomes" id="UP000320225">
    <property type="component" value="Unassembled WGS sequence"/>
</dbReference>